<feature type="compositionally biased region" description="Polar residues" evidence="4">
    <location>
        <begin position="207"/>
        <end position="229"/>
    </location>
</feature>
<organism evidence="6 7">
    <name type="scientific">Russula ochroleuca</name>
    <dbReference type="NCBI Taxonomy" id="152965"/>
    <lineage>
        <taxon>Eukaryota</taxon>
        <taxon>Fungi</taxon>
        <taxon>Dikarya</taxon>
        <taxon>Basidiomycota</taxon>
        <taxon>Agaricomycotina</taxon>
        <taxon>Agaricomycetes</taxon>
        <taxon>Russulales</taxon>
        <taxon>Russulaceae</taxon>
        <taxon>Russula</taxon>
    </lineage>
</organism>
<feature type="compositionally biased region" description="Low complexity" evidence="4">
    <location>
        <begin position="460"/>
        <end position="487"/>
    </location>
</feature>
<feature type="compositionally biased region" description="Polar residues" evidence="4">
    <location>
        <begin position="8"/>
        <end position="17"/>
    </location>
</feature>
<dbReference type="AlphaFoldDB" id="A0A9P5JZ86"/>
<dbReference type="GO" id="GO:0030154">
    <property type="term" value="P:cell differentiation"/>
    <property type="evidence" value="ECO:0007669"/>
    <property type="project" value="TreeGrafter"/>
</dbReference>
<evidence type="ECO:0000259" key="5">
    <source>
        <dbReference type="PROSITE" id="PS50118"/>
    </source>
</evidence>
<feature type="compositionally biased region" description="Low complexity" evidence="4">
    <location>
        <begin position="253"/>
        <end position="268"/>
    </location>
</feature>
<protein>
    <recommendedName>
        <fullName evidence="5">HMG box domain-containing protein</fullName>
    </recommendedName>
</protein>
<dbReference type="PANTHER" id="PTHR10270">
    <property type="entry name" value="SOX TRANSCRIPTION FACTOR"/>
    <property type="match status" value="1"/>
</dbReference>
<reference evidence="6" key="1">
    <citation type="submission" date="2019-10" db="EMBL/GenBank/DDBJ databases">
        <authorList>
            <consortium name="DOE Joint Genome Institute"/>
            <person name="Kuo A."/>
            <person name="Miyauchi S."/>
            <person name="Kiss E."/>
            <person name="Drula E."/>
            <person name="Kohler A."/>
            <person name="Sanchez-Garcia M."/>
            <person name="Andreopoulos B."/>
            <person name="Barry K.W."/>
            <person name="Bonito G."/>
            <person name="Buee M."/>
            <person name="Carver A."/>
            <person name="Chen C."/>
            <person name="Cichocki N."/>
            <person name="Clum A."/>
            <person name="Culley D."/>
            <person name="Crous P.W."/>
            <person name="Fauchery L."/>
            <person name="Girlanda M."/>
            <person name="Hayes R."/>
            <person name="Keri Z."/>
            <person name="LaButti K."/>
            <person name="Lipzen A."/>
            <person name="Lombard V."/>
            <person name="Magnuson J."/>
            <person name="Maillard F."/>
            <person name="Morin E."/>
            <person name="Murat C."/>
            <person name="Nolan M."/>
            <person name="Ohm R."/>
            <person name="Pangilinan J."/>
            <person name="Pereira M."/>
            <person name="Perotto S."/>
            <person name="Peter M."/>
            <person name="Riley R."/>
            <person name="Sitrit Y."/>
            <person name="Stielow B."/>
            <person name="Szollosi G."/>
            <person name="Zifcakova L."/>
            <person name="Stursova M."/>
            <person name="Spatafora J.W."/>
            <person name="Tedersoo L."/>
            <person name="Vaario L.-M."/>
            <person name="Yamada A."/>
            <person name="Yan M."/>
            <person name="Wang P."/>
            <person name="Xu J."/>
            <person name="Bruns T."/>
            <person name="Baldrian P."/>
            <person name="Vilgalys R."/>
            <person name="Henrissat B."/>
            <person name="Grigoriev I.V."/>
            <person name="Hibbett D."/>
            <person name="Nagy L.G."/>
            <person name="Martin F.M."/>
        </authorList>
    </citation>
    <scope>NUCLEOTIDE SEQUENCE</scope>
    <source>
        <strain evidence="6">Prilba</strain>
    </source>
</reference>
<feature type="compositionally biased region" description="Polar residues" evidence="4">
    <location>
        <begin position="55"/>
        <end position="66"/>
    </location>
</feature>
<feature type="compositionally biased region" description="Gly residues" evidence="4">
    <location>
        <begin position="438"/>
        <end position="447"/>
    </location>
</feature>
<dbReference type="GO" id="GO:0005634">
    <property type="term" value="C:nucleus"/>
    <property type="evidence" value="ECO:0007669"/>
    <property type="project" value="UniProtKB-UniRule"/>
</dbReference>
<feature type="region of interest" description="Disordered" evidence="4">
    <location>
        <begin position="134"/>
        <end position="336"/>
    </location>
</feature>
<feature type="compositionally biased region" description="Low complexity" evidence="4">
    <location>
        <begin position="406"/>
        <end position="437"/>
    </location>
</feature>
<accession>A0A9P5JZ86</accession>
<feature type="region of interest" description="Disordered" evidence="4">
    <location>
        <begin position="1"/>
        <end position="70"/>
    </location>
</feature>
<evidence type="ECO:0000313" key="7">
    <source>
        <dbReference type="Proteomes" id="UP000759537"/>
    </source>
</evidence>
<feature type="compositionally biased region" description="Low complexity" evidence="4">
    <location>
        <begin position="193"/>
        <end position="206"/>
    </location>
</feature>
<keyword evidence="3" id="KW-0539">Nucleus</keyword>
<evidence type="ECO:0000256" key="3">
    <source>
        <dbReference type="PROSITE-ProRule" id="PRU00267"/>
    </source>
</evidence>
<feature type="compositionally biased region" description="Low complexity" evidence="4">
    <location>
        <begin position="281"/>
        <end position="299"/>
    </location>
</feature>
<dbReference type="InterPro" id="IPR050140">
    <property type="entry name" value="SRY-related_HMG-box_TF-like"/>
</dbReference>
<evidence type="ECO:0000256" key="2">
    <source>
        <dbReference type="ARBA" id="ARBA00023163"/>
    </source>
</evidence>
<dbReference type="Pfam" id="PF00505">
    <property type="entry name" value="HMG_box"/>
    <property type="match status" value="1"/>
</dbReference>
<evidence type="ECO:0000313" key="6">
    <source>
        <dbReference type="EMBL" id="KAF8472185.1"/>
    </source>
</evidence>
<dbReference type="Gene3D" id="1.10.30.10">
    <property type="entry name" value="High mobility group box domain"/>
    <property type="match status" value="1"/>
</dbReference>
<feature type="DNA-binding region" description="HMG box" evidence="3">
    <location>
        <begin position="68"/>
        <end position="136"/>
    </location>
</feature>
<keyword evidence="1 3" id="KW-0238">DNA-binding</keyword>
<dbReference type="EMBL" id="WHVB01000021">
    <property type="protein sequence ID" value="KAF8472185.1"/>
    <property type="molecule type" value="Genomic_DNA"/>
</dbReference>
<keyword evidence="2" id="KW-0804">Transcription</keyword>
<keyword evidence="7" id="KW-1185">Reference proteome</keyword>
<dbReference type="SMART" id="SM00398">
    <property type="entry name" value="HMG"/>
    <property type="match status" value="1"/>
</dbReference>
<dbReference type="PROSITE" id="PS50118">
    <property type="entry name" value="HMG_BOX_2"/>
    <property type="match status" value="1"/>
</dbReference>
<dbReference type="SUPFAM" id="SSF47095">
    <property type="entry name" value="HMG-box"/>
    <property type="match status" value="1"/>
</dbReference>
<feature type="region of interest" description="Disordered" evidence="4">
    <location>
        <begin position="352"/>
        <end position="525"/>
    </location>
</feature>
<dbReference type="PANTHER" id="PTHR10270:SF161">
    <property type="entry name" value="SEX-DETERMINING REGION Y PROTEIN"/>
    <property type="match status" value="1"/>
</dbReference>
<evidence type="ECO:0000256" key="4">
    <source>
        <dbReference type="SAM" id="MobiDB-lite"/>
    </source>
</evidence>
<sequence length="525" mass="56531">MSRLDSLIQHSQANSDAATYRRSDRSSPRAESDDGTSYNHRRPSVKADEMAPEDTQLTSQALNSDGTPRRPMNAFMIFARRRRPQVSAANQTMRTGDISKILSKEWNSMDMGDKQFYLDQAKRLKETFNSKYPDYVYRRRPNNSRRKRRPDANTNPLFDPSTAGDAGDDFPATHDFDYPSVDVQEPARELAPSRSSSNSGMTSGFSDNSSVASPHATLSTYGYPTNDYPTSHIPPSGPRLPHLSSLHVHDHLPPSSSETPSLSSLPSHHYPDTSMHSHAYTSSHASQPPPTSAQSSSTSGPDRIAGSSVWGSVRGDHGRAIQPTWSTAPPVIPPLSAGNQLRERAAAPPIHTKGEVYSDPSPCAWSTPTSQPSPAISSASSHVSSRSSNGYPLQTLSSPFFPPSHSPGAYQSSASSSSTPSGSPENYYSSSSQLQGSSYGGRAGGGYEQATIYNSHPVPHASTSHHTSGAHEMFQVPQPQSRSSRPSLHSALDSGMPPLNPPSSGSAAYTSSSMDHWRAKIGGQQ</sequence>
<dbReference type="OrthoDB" id="1919336at2759"/>
<evidence type="ECO:0000256" key="1">
    <source>
        <dbReference type="ARBA" id="ARBA00023125"/>
    </source>
</evidence>
<proteinExistence type="predicted"/>
<comment type="caution">
    <text evidence="6">The sequence shown here is derived from an EMBL/GenBank/DDBJ whole genome shotgun (WGS) entry which is preliminary data.</text>
</comment>
<feature type="compositionally biased region" description="Low complexity" evidence="4">
    <location>
        <begin position="503"/>
        <end position="513"/>
    </location>
</feature>
<feature type="domain" description="HMG box" evidence="5">
    <location>
        <begin position="68"/>
        <end position="136"/>
    </location>
</feature>
<feature type="compositionally biased region" description="Basic residues" evidence="4">
    <location>
        <begin position="138"/>
        <end position="149"/>
    </location>
</feature>
<dbReference type="GO" id="GO:0001228">
    <property type="term" value="F:DNA-binding transcription activator activity, RNA polymerase II-specific"/>
    <property type="evidence" value="ECO:0007669"/>
    <property type="project" value="TreeGrafter"/>
</dbReference>
<feature type="compositionally biased region" description="Low complexity" evidence="4">
    <location>
        <begin position="366"/>
        <end position="388"/>
    </location>
</feature>
<gene>
    <name evidence="6" type="ORF">DFH94DRAFT_696256</name>
</gene>
<dbReference type="GO" id="GO:0000978">
    <property type="term" value="F:RNA polymerase II cis-regulatory region sequence-specific DNA binding"/>
    <property type="evidence" value="ECO:0007669"/>
    <property type="project" value="TreeGrafter"/>
</dbReference>
<dbReference type="InterPro" id="IPR036910">
    <property type="entry name" value="HMG_box_dom_sf"/>
</dbReference>
<reference evidence="6" key="2">
    <citation type="journal article" date="2020" name="Nat. Commun.">
        <title>Large-scale genome sequencing of mycorrhizal fungi provides insights into the early evolution of symbiotic traits.</title>
        <authorList>
            <person name="Miyauchi S."/>
            <person name="Kiss E."/>
            <person name="Kuo A."/>
            <person name="Drula E."/>
            <person name="Kohler A."/>
            <person name="Sanchez-Garcia M."/>
            <person name="Morin E."/>
            <person name="Andreopoulos B."/>
            <person name="Barry K.W."/>
            <person name="Bonito G."/>
            <person name="Buee M."/>
            <person name="Carver A."/>
            <person name="Chen C."/>
            <person name="Cichocki N."/>
            <person name="Clum A."/>
            <person name="Culley D."/>
            <person name="Crous P.W."/>
            <person name="Fauchery L."/>
            <person name="Girlanda M."/>
            <person name="Hayes R.D."/>
            <person name="Keri Z."/>
            <person name="LaButti K."/>
            <person name="Lipzen A."/>
            <person name="Lombard V."/>
            <person name="Magnuson J."/>
            <person name="Maillard F."/>
            <person name="Murat C."/>
            <person name="Nolan M."/>
            <person name="Ohm R.A."/>
            <person name="Pangilinan J."/>
            <person name="Pereira M.F."/>
            <person name="Perotto S."/>
            <person name="Peter M."/>
            <person name="Pfister S."/>
            <person name="Riley R."/>
            <person name="Sitrit Y."/>
            <person name="Stielow J.B."/>
            <person name="Szollosi G."/>
            <person name="Zifcakova L."/>
            <person name="Stursova M."/>
            <person name="Spatafora J.W."/>
            <person name="Tedersoo L."/>
            <person name="Vaario L.M."/>
            <person name="Yamada A."/>
            <person name="Yan M."/>
            <person name="Wang P."/>
            <person name="Xu J."/>
            <person name="Bruns T."/>
            <person name="Baldrian P."/>
            <person name="Vilgalys R."/>
            <person name="Dunand C."/>
            <person name="Henrissat B."/>
            <person name="Grigoriev I.V."/>
            <person name="Hibbett D."/>
            <person name="Nagy L.G."/>
            <person name="Martin F.M."/>
        </authorList>
    </citation>
    <scope>NUCLEOTIDE SEQUENCE</scope>
    <source>
        <strain evidence="6">Prilba</strain>
    </source>
</reference>
<feature type="compositionally biased region" description="Basic and acidic residues" evidence="4">
    <location>
        <begin position="19"/>
        <end position="32"/>
    </location>
</feature>
<dbReference type="Proteomes" id="UP000759537">
    <property type="component" value="Unassembled WGS sequence"/>
</dbReference>
<name>A0A9P5JZ86_9AGAM</name>
<dbReference type="InterPro" id="IPR009071">
    <property type="entry name" value="HMG_box_dom"/>
</dbReference>